<dbReference type="KEGG" id="ngv:CDO52_20370"/>
<dbReference type="Proteomes" id="UP000215005">
    <property type="component" value="Chromosome"/>
</dbReference>
<dbReference type="InterPro" id="IPR041347">
    <property type="entry name" value="MftR_C"/>
</dbReference>
<dbReference type="PANTHER" id="PTHR30055">
    <property type="entry name" value="HTH-TYPE TRANSCRIPTIONAL REGULATOR RUTR"/>
    <property type="match status" value="1"/>
</dbReference>
<dbReference type="SUPFAM" id="SSF46689">
    <property type="entry name" value="Homeodomain-like"/>
    <property type="match status" value="1"/>
</dbReference>
<keyword evidence="3" id="KW-0804">Transcription</keyword>
<dbReference type="PROSITE" id="PS01081">
    <property type="entry name" value="HTH_TETR_1"/>
    <property type="match status" value="1"/>
</dbReference>
<evidence type="ECO:0000256" key="2">
    <source>
        <dbReference type="ARBA" id="ARBA00023125"/>
    </source>
</evidence>
<dbReference type="PANTHER" id="PTHR30055:SF238">
    <property type="entry name" value="MYCOFACTOCIN BIOSYNTHESIS TRANSCRIPTIONAL REGULATOR MFTR-RELATED"/>
    <property type="match status" value="1"/>
</dbReference>
<dbReference type="InterPro" id="IPR050109">
    <property type="entry name" value="HTH-type_TetR-like_transc_reg"/>
</dbReference>
<dbReference type="Pfam" id="PF17754">
    <property type="entry name" value="TetR_C_14"/>
    <property type="match status" value="1"/>
</dbReference>
<dbReference type="Gene3D" id="1.10.10.60">
    <property type="entry name" value="Homeodomain-like"/>
    <property type="match status" value="1"/>
</dbReference>
<dbReference type="AlphaFoldDB" id="A0A223S9N5"/>
<sequence length="202" mass="22417">MGLRERKKRATRRALQRAAVQLAIERGLEHVTVDDIAAAADVSTRTFFNYFSGKEDALIGDGPPTPGEEARRVFVDGGPTGDLVDDLKVFLLAPIIDDEEALPLLEDLRQRKRLIELEPQLIPRVMATFHAMEQVVAEAVAARLGDAADDLRPQLLSTVAAAAIRFTMKRTTWSGQEGPENIRAMSDEVFDVLRRALAREDR</sequence>
<accession>A0A223S9N5</accession>
<dbReference type="PROSITE" id="PS50977">
    <property type="entry name" value="HTH_TETR_2"/>
    <property type="match status" value="1"/>
</dbReference>
<keyword evidence="2 4" id="KW-0238">DNA-binding</keyword>
<feature type="domain" description="HTH tetR-type" evidence="5">
    <location>
        <begin position="9"/>
        <end position="69"/>
    </location>
</feature>
<dbReference type="OrthoDB" id="8688418at2"/>
<protein>
    <submittedName>
        <fullName evidence="6">TetR family transcriptional regulator</fullName>
    </submittedName>
</protein>
<evidence type="ECO:0000313" key="6">
    <source>
        <dbReference type="EMBL" id="ASU84837.1"/>
    </source>
</evidence>
<organism evidence="6 7">
    <name type="scientific">Nocardiopsis gilva YIM 90087</name>
    <dbReference type="NCBI Taxonomy" id="1235441"/>
    <lineage>
        <taxon>Bacteria</taxon>
        <taxon>Bacillati</taxon>
        <taxon>Actinomycetota</taxon>
        <taxon>Actinomycetes</taxon>
        <taxon>Streptosporangiales</taxon>
        <taxon>Nocardiopsidaceae</taxon>
        <taxon>Nocardiopsis</taxon>
    </lineage>
</organism>
<evidence type="ECO:0000256" key="4">
    <source>
        <dbReference type="PROSITE-ProRule" id="PRU00335"/>
    </source>
</evidence>
<name>A0A223S9N5_9ACTN</name>
<dbReference type="Pfam" id="PF00440">
    <property type="entry name" value="TetR_N"/>
    <property type="match status" value="1"/>
</dbReference>
<proteinExistence type="predicted"/>
<dbReference type="InterPro" id="IPR009057">
    <property type="entry name" value="Homeodomain-like_sf"/>
</dbReference>
<feature type="DNA-binding region" description="H-T-H motif" evidence="4">
    <location>
        <begin position="32"/>
        <end position="51"/>
    </location>
</feature>
<keyword evidence="7" id="KW-1185">Reference proteome</keyword>
<dbReference type="GO" id="GO:0003700">
    <property type="term" value="F:DNA-binding transcription factor activity"/>
    <property type="evidence" value="ECO:0007669"/>
    <property type="project" value="TreeGrafter"/>
</dbReference>
<evidence type="ECO:0000256" key="1">
    <source>
        <dbReference type="ARBA" id="ARBA00023015"/>
    </source>
</evidence>
<dbReference type="EMBL" id="CP022753">
    <property type="protein sequence ID" value="ASU84837.1"/>
    <property type="molecule type" value="Genomic_DNA"/>
</dbReference>
<dbReference type="RefSeq" id="WP_017620778.1">
    <property type="nucleotide sequence ID" value="NZ_ANBG01000351.1"/>
</dbReference>
<keyword evidence="1" id="KW-0805">Transcription regulation</keyword>
<dbReference type="GO" id="GO:0000976">
    <property type="term" value="F:transcription cis-regulatory region binding"/>
    <property type="evidence" value="ECO:0007669"/>
    <property type="project" value="TreeGrafter"/>
</dbReference>
<dbReference type="InterPro" id="IPR001647">
    <property type="entry name" value="HTH_TetR"/>
</dbReference>
<reference evidence="6 7" key="1">
    <citation type="submission" date="2017-08" db="EMBL/GenBank/DDBJ databases">
        <title>The complete genome sequence of Nocardiopsis gilva YIM 90087.</title>
        <authorList>
            <person name="Yin M."/>
            <person name="Tang S."/>
        </authorList>
    </citation>
    <scope>NUCLEOTIDE SEQUENCE [LARGE SCALE GENOMIC DNA]</scope>
    <source>
        <strain evidence="6 7">YIM 90087</strain>
    </source>
</reference>
<evidence type="ECO:0000256" key="3">
    <source>
        <dbReference type="ARBA" id="ARBA00023163"/>
    </source>
</evidence>
<dbReference type="InterPro" id="IPR023772">
    <property type="entry name" value="DNA-bd_HTH_TetR-type_CS"/>
</dbReference>
<evidence type="ECO:0000259" key="5">
    <source>
        <dbReference type="PROSITE" id="PS50977"/>
    </source>
</evidence>
<dbReference type="Gene3D" id="1.10.357.10">
    <property type="entry name" value="Tetracycline Repressor, domain 2"/>
    <property type="match status" value="1"/>
</dbReference>
<evidence type="ECO:0000313" key="7">
    <source>
        <dbReference type="Proteomes" id="UP000215005"/>
    </source>
</evidence>
<gene>
    <name evidence="6" type="ORF">CDO52_20370</name>
</gene>